<dbReference type="Proteomes" id="UP000734854">
    <property type="component" value="Unassembled WGS sequence"/>
</dbReference>
<protein>
    <recommendedName>
        <fullName evidence="1">Retrovirus-related Pol polyprotein from transposon TNT 1-94-like beta-barrel domain-containing protein</fullName>
    </recommendedName>
</protein>
<evidence type="ECO:0000313" key="3">
    <source>
        <dbReference type="Proteomes" id="UP000734854"/>
    </source>
</evidence>
<dbReference type="InterPro" id="IPR054722">
    <property type="entry name" value="PolX-like_BBD"/>
</dbReference>
<gene>
    <name evidence="2" type="ORF">ZIOFF_039634</name>
</gene>
<accession>A0A8J5KXC3</accession>
<reference evidence="2 3" key="1">
    <citation type="submission" date="2020-08" db="EMBL/GenBank/DDBJ databases">
        <title>Plant Genome Project.</title>
        <authorList>
            <person name="Zhang R.-G."/>
        </authorList>
    </citation>
    <scope>NUCLEOTIDE SEQUENCE [LARGE SCALE GENOMIC DNA]</scope>
    <source>
        <tissue evidence="2">Rhizome</tissue>
    </source>
</reference>
<feature type="domain" description="Retrovirus-related Pol polyprotein from transposon TNT 1-94-like beta-barrel" evidence="1">
    <location>
        <begin position="16"/>
        <end position="64"/>
    </location>
</feature>
<evidence type="ECO:0000259" key="1">
    <source>
        <dbReference type="Pfam" id="PF22936"/>
    </source>
</evidence>
<dbReference type="Pfam" id="PF22936">
    <property type="entry name" value="Pol_BBD"/>
    <property type="match status" value="1"/>
</dbReference>
<keyword evidence="3" id="KW-1185">Reference proteome</keyword>
<comment type="caution">
    <text evidence="2">The sequence shown here is derived from an EMBL/GenBank/DDBJ whole genome shotgun (WGS) entry which is preliminary data.</text>
</comment>
<name>A0A8J5KXC3_ZINOF</name>
<sequence>MFTASCFAIGVTRRSWLVDSGYTHHMSYDEKSFANLDRSFCAKVKIGNGDYIDVEGRGDVVIDGLKEGVQGDARRRILFDSRFFWEGDTQDSDEKQELLH</sequence>
<dbReference type="AlphaFoldDB" id="A0A8J5KXC3"/>
<proteinExistence type="predicted"/>
<organism evidence="2 3">
    <name type="scientific">Zingiber officinale</name>
    <name type="common">Ginger</name>
    <name type="synonym">Amomum zingiber</name>
    <dbReference type="NCBI Taxonomy" id="94328"/>
    <lineage>
        <taxon>Eukaryota</taxon>
        <taxon>Viridiplantae</taxon>
        <taxon>Streptophyta</taxon>
        <taxon>Embryophyta</taxon>
        <taxon>Tracheophyta</taxon>
        <taxon>Spermatophyta</taxon>
        <taxon>Magnoliopsida</taxon>
        <taxon>Liliopsida</taxon>
        <taxon>Zingiberales</taxon>
        <taxon>Zingiberaceae</taxon>
        <taxon>Zingiber</taxon>
    </lineage>
</organism>
<evidence type="ECO:0000313" key="2">
    <source>
        <dbReference type="EMBL" id="KAG6499839.1"/>
    </source>
</evidence>
<dbReference type="EMBL" id="JACMSC010000011">
    <property type="protein sequence ID" value="KAG6499839.1"/>
    <property type="molecule type" value="Genomic_DNA"/>
</dbReference>